<feature type="domain" description="THIF-type NAD/FAD binding fold" evidence="1">
    <location>
        <begin position="1"/>
        <end position="139"/>
    </location>
</feature>
<proteinExistence type="predicted"/>
<dbReference type="AlphaFoldDB" id="X0VDP3"/>
<gene>
    <name evidence="2" type="ORF">S01H1_39128</name>
</gene>
<feature type="non-terminal residue" evidence="2">
    <location>
        <position position="1"/>
    </location>
</feature>
<evidence type="ECO:0000259" key="1">
    <source>
        <dbReference type="Pfam" id="PF00899"/>
    </source>
</evidence>
<dbReference type="InterPro" id="IPR035985">
    <property type="entry name" value="Ubiquitin-activating_enz"/>
</dbReference>
<name>X0VDP3_9ZZZZ</name>
<comment type="caution">
    <text evidence="2">The sequence shown here is derived from an EMBL/GenBank/DDBJ whole genome shotgun (WGS) entry which is preliminary data.</text>
</comment>
<protein>
    <recommendedName>
        <fullName evidence="1">THIF-type NAD/FAD binding fold domain-containing protein</fullName>
    </recommendedName>
</protein>
<evidence type="ECO:0000313" key="2">
    <source>
        <dbReference type="EMBL" id="GAG10583.1"/>
    </source>
</evidence>
<sequence length="236" mass="24980">AVDEDLTAGNALALLEGADLVVDGLDNMTTRYVVNDACMELGIPWVYGGIVVTGGLVAPLLPGGPCLRCLFPEPPEAGSLPTCESAGIHPSAAGVVASIQVAHATRLALGQLDRPRLIALDIWTDDWRVMDIEARTECPSCSGSNREFLEEGPGEAVTSLCGQDAVQINPARQASIDLDARAREWEKVGQVSRRGPMLVLDLGDVSIHLFTTGRALVKGTAEVAMAKSLYTRYVGN</sequence>
<dbReference type="SUPFAM" id="SSF69572">
    <property type="entry name" value="Activating enzymes of the ubiquitin-like proteins"/>
    <property type="match status" value="1"/>
</dbReference>
<dbReference type="InterPro" id="IPR000594">
    <property type="entry name" value="ThiF_NAD_FAD-bd"/>
</dbReference>
<dbReference type="Pfam" id="PF00899">
    <property type="entry name" value="ThiF"/>
    <property type="match status" value="1"/>
</dbReference>
<accession>X0VDP3</accession>
<organism evidence="2">
    <name type="scientific">marine sediment metagenome</name>
    <dbReference type="NCBI Taxonomy" id="412755"/>
    <lineage>
        <taxon>unclassified sequences</taxon>
        <taxon>metagenomes</taxon>
        <taxon>ecological metagenomes</taxon>
    </lineage>
</organism>
<dbReference type="Gene3D" id="3.40.50.720">
    <property type="entry name" value="NAD(P)-binding Rossmann-like Domain"/>
    <property type="match status" value="1"/>
</dbReference>
<dbReference type="EMBL" id="BARS01024672">
    <property type="protein sequence ID" value="GAG10583.1"/>
    <property type="molecule type" value="Genomic_DNA"/>
</dbReference>
<reference evidence="2" key="1">
    <citation type="journal article" date="2014" name="Front. Microbiol.">
        <title>High frequency of phylogenetically diverse reductive dehalogenase-homologous genes in deep subseafloor sedimentary metagenomes.</title>
        <authorList>
            <person name="Kawai M."/>
            <person name="Futagami T."/>
            <person name="Toyoda A."/>
            <person name="Takaki Y."/>
            <person name="Nishi S."/>
            <person name="Hori S."/>
            <person name="Arai W."/>
            <person name="Tsubouchi T."/>
            <person name="Morono Y."/>
            <person name="Uchiyama I."/>
            <person name="Ito T."/>
            <person name="Fujiyama A."/>
            <person name="Inagaki F."/>
            <person name="Takami H."/>
        </authorList>
    </citation>
    <scope>NUCLEOTIDE SEQUENCE</scope>
    <source>
        <strain evidence="2">Expedition CK06-06</strain>
    </source>
</reference>
<dbReference type="GO" id="GO:0008641">
    <property type="term" value="F:ubiquitin-like modifier activating enzyme activity"/>
    <property type="evidence" value="ECO:0007669"/>
    <property type="project" value="InterPro"/>
</dbReference>